<accession>A0A238WWZ9</accession>
<dbReference type="EMBL" id="FZNM01000006">
    <property type="protein sequence ID" value="SNR50764.1"/>
    <property type="molecule type" value="Genomic_DNA"/>
</dbReference>
<reference evidence="2" key="1">
    <citation type="submission" date="2017-06" db="EMBL/GenBank/DDBJ databases">
        <authorList>
            <person name="Varghese N."/>
            <person name="Submissions S."/>
        </authorList>
    </citation>
    <scope>NUCLEOTIDE SEQUENCE [LARGE SCALE GENOMIC DNA]</scope>
    <source>
        <strain evidence="2">DSM 26170</strain>
    </source>
</reference>
<dbReference type="Pfam" id="PF13704">
    <property type="entry name" value="Glyco_tranf_2_4"/>
    <property type="match status" value="1"/>
</dbReference>
<dbReference type="RefSeq" id="WP_242626615.1">
    <property type="nucleotide sequence ID" value="NZ_FZNM01000006.1"/>
</dbReference>
<proteinExistence type="predicted"/>
<organism evidence="1 2">
    <name type="scientific">Paracoccus sediminis</name>
    <dbReference type="NCBI Taxonomy" id="1214787"/>
    <lineage>
        <taxon>Bacteria</taxon>
        <taxon>Pseudomonadati</taxon>
        <taxon>Pseudomonadota</taxon>
        <taxon>Alphaproteobacteria</taxon>
        <taxon>Rhodobacterales</taxon>
        <taxon>Paracoccaceae</taxon>
        <taxon>Paracoccus</taxon>
    </lineage>
</organism>
<gene>
    <name evidence="1" type="ORF">SAMN06265378_106135</name>
</gene>
<evidence type="ECO:0000313" key="2">
    <source>
        <dbReference type="Proteomes" id="UP000198409"/>
    </source>
</evidence>
<name>A0A238WWZ9_9RHOB</name>
<evidence type="ECO:0000313" key="1">
    <source>
        <dbReference type="EMBL" id="SNR50764.1"/>
    </source>
</evidence>
<evidence type="ECO:0008006" key="3">
    <source>
        <dbReference type="Google" id="ProtNLM"/>
    </source>
</evidence>
<dbReference type="Proteomes" id="UP000198409">
    <property type="component" value="Unassembled WGS sequence"/>
</dbReference>
<sequence length="289" mass="32596">MTPHPPLAAFLASRPAVLKRGPIAVILVEDDAVVSETLRHHVGLGFRHILALSPDALSLSEDLLSRVTNLRWNTRDPLAHQGALNAIIPTVPAGTWMYYGYNAEFLFFPFSETRSIGELLAFHAEERRDAMLTYVIDLYSPDIVRNPDAVDISDAMLDRTGYFALGRNAPDGTPLDRQLDFHGGLRWRFEEHVAPANRRIDRISLFRTAANLRIQADHRFDVQEYNTYSCPWHHNLTAAIASFRAAKALATNPGSREAIDTFCWRGSLPFEWRAGQLMDLGLMEPGQWF</sequence>
<protein>
    <recommendedName>
        <fullName evidence="3">Glycosyl transferase family 2</fullName>
    </recommendedName>
</protein>
<dbReference type="AlphaFoldDB" id="A0A238WWZ9"/>